<dbReference type="EMBL" id="CAJGYO010000004">
    <property type="protein sequence ID" value="CAD6224355.1"/>
    <property type="molecule type" value="Genomic_DNA"/>
</dbReference>
<dbReference type="GO" id="GO:0050660">
    <property type="term" value="F:flavin adenine dinucleotide binding"/>
    <property type="evidence" value="ECO:0007669"/>
    <property type="project" value="InterPro"/>
</dbReference>
<sequence length="158" mass="16689">MAASDSDGDGHRRFDVIVVGAGIMGSCAAASRGARVLLLERFDRLHVRGSSHGESRGTRSTYAKAYYTPMLRLERRLWDEAQAEAGDGDRVLTPTPHLDVGPRDDPSLLAAVRNGGASSIEVVEGSAWPGADVFRVPDGWMAAASELGGVIQATKAPS</sequence>
<dbReference type="PANTHER" id="PTHR10961">
    <property type="entry name" value="PEROXISOMAL SARCOSINE OXIDASE"/>
    <property type="match status" value="1"/>
</dbReference>
<keyword evidence="3" id="KW-0285">Flavoprotein</keyword>
<proteinExistence type="inferred from homology"/>
<evidence type="ECO:0000313" key="8">
    <source>
        <dbReference type="Proteomes" id="UP000604825"/>
    </source>
</evidence>
<keyword evidence="8" id="KW-1185">Reference proteome</keyword>
<dbReference type="Gene3D" id="3.30.9.10">
    <property type="entry name" value="D-Amino Acid Oxidase, subunit A, domain 2"/>
    <property type="match status" value="1"/>
</dbReference>
<gene>
    <name evidence="7" type="ORF">NCGR_LOCUS16655</name>
</gene>
<organism evidence="7 8">
    <name type="scientific">Miscanthus lutarioriparius</name>
    <dbReference type="NCBI Taxonomy" id="422564"/>
    <lineage>
        <taxon>Eukaryota</taxon>
        <taxon>Viridiplantae</taxon>
        <taxon>Streptophyta</taxon>
        <taxon>Embryophyta</taxon>
        <taxon>Tracheophyta</taxon>
        <taxon>Spermatophyta</taxon>
        <taxon>Magnoliopsida</taxon>
        <taxon>Liliopsida</taxon>
        <taxon>Poales</taxon>
        <taxon>Poaceae</taxon>
        <taxon>PACMAD clade</taxon>
        <taxon>Panicoideae</taxon>
        <taxon>Andropogonodae</taxon>
        <taxon>Andropogoneae</taxon>
        <taxon>Saccharinae</taxon>
        <taxon>Miscanthus</taxon>
    </lineage>
</organism>
<accession>A0A811NBD1</accession>
<dbReference type="InterPro" id="IPR006076">
    <property type="entry name" value="FAD-dep_OxRdtase"/>
</dbReference>
<dbReference type="InterPro" id="IPR036188">
    <property type="entry name" value="FAD/NAD-bd_sf"/>
</dbReference>
<feature type="domain" description="FAD dependent oxidoreductase" evidence="6">
    <location>
        <begin position="15"/>
        <end position="108"/>
    </location>
</feature>
<comment type="caution">
    <text evidence="7">The sequence shown here is derived from an EMBL/GenBank/DDBJ whole genome shotgun (WGS) entry which is preliminary data.</text>
</comment>
<dbReference type="Pfam" id="PF01266">
    <property type="entry name" value="DAO"/>
    <property type="match status" value="1"/>
</dbReference>
<dbReference type="SUPFAM" id="SSF51905">
    <property type="entry name" value="FAD/NAD(P)-binding domain"/>
    <property type="match status" value="1"/>
</dbReference>
<dbReference type="InterPro" id="IPR045170">
    <property type="entry name" value="MTOX"/>
</dbReference>
<dbReference type="GO" id="GO:0008115">
    <property type="term" value="F:sarcosine oxidase activity"/>
    <property type="evidence" value="ECO:0007669"/>
    <property type="project" value="TreeGrafter"/>
</dbReference>
<comment type="cofactor">
    <cofactor evidence="1">
        <name>FAD</name>
        <dbReference type="ChEBI" id="CHEBI:57692"/>
    </cofactor>
</comment>
<dbReference type="PANTHER" id="PTHR10961:SF7">
    <property type="entry name" value="FAD DEPENDENT OXIDOREDUCTASE DOMAIN-CONTAINING PROTEIN"/>
    <property type="match status" value="1"/>
</dbReference>
<evidence type="ECO:0000256" key="1">
    <source>
        <dbReference type="ARBA" id="ARBA00001974"/>
    </source>
</evidence>
<keyword evidence="5" id="KW-0560">Oxidoreductase</keyword>
<evidence type="ECO:0000256" key="5">
    <source>
        <dbReference type="ARBA" id="ARBA00023002"/>
    </source>
</evidence>
<evidence type="ECO:0000256" key="4">
    <source>
        <dbReference type="ARBA" id="ARBA00022827"/>
    </source>
</evidence>
<keyword evidence="4" id="KW-0274">FAD</keyword>
<dbReference type="Gene3D" id="3.50.50.60">
    <property type="entry name" value="FAD/NAD(P)-binding domain"/>
    <property type="match status" value="1"/>
</dbReference>
<evidence type="ECO:0000256" key="3">
    <source>
        <dbReference type="ARBA" id="ARBA00022630"/>
    </source>
</evidence>
<dbReference type="OrthoDB" id="781353at2759"/>
<protein>
    <recommendedName>
        <fullName evidence="6">FAD dependent oxidoreductase domain-containing protein</fullName>
    </recommendedName>
</protein>
<evidence type="ECO:0000256" key="2">
    <source>
        <dbReference type="ARBA" id="ARBA00010989"/>
    </source>
</evidence>
<dbReference type="AlphaFoldDB" id="A0A811NBD1"/>
<dbReference type="Proteomes" id="UP000604825">
    <property type="component" value="Unassembled WGS sequence"/>
</dbReference>
<reference evidence="7" key="1">
    <citation type="submission" date="2020-10" db="EMBL/GenBank/DDBJ databases">
        <authorList>
            <person name="Han B."/>
            <person name="Lu T."/>
            <person name="Zhao Q."/>
            <person name="Huang X."/>
            <person name="Zhao Y."/>
        </authorList>
    </citation>
    <scope>NUCLEOTIDE SEQUENCE</scope>
</reference>
<evidence type="ECO:0000313" key="7">
    <source>
        <dbReference type="EMBL" id="CAD6224355.1"/>
    </source>
</evidence>
<evidence type="ECO:0000259" key="6">
    <source>
        <dbReference type="Pfam" id="PF01266"/>
    </source>
</evidence>
<comment type="similarity">
    <text evidence="2">Belongs to the MSOX/MTOX family.</text>
</comment>
<name>A0A811NBD1_9POAL</name>